<keyword evidence="9" id="KW-0694">RNA-binding</keyword>
<dbReference type="InterPro" id="IPR011545">
    <property type="entry name" value="DEAD/DEAH_box_helicase_dom"/>
</dbReference>
<comment type="caution">
    <text evidence="16">The sequence shown here is derived from an EMBL/GenBank/DDBJ whole genome shotgun (WGS) entry which is preliminary data.</text>
</comment>
<dbReference type="InterPro" id="IPR014001">
    <property type="entry name" value="Helicase_ATP-bd"/>
</dbReference>
<dbReference type="EC" id="3.6.4.13" evidence="3"/>
<comment type="subcellular location">
    <subcellularLocation>
        <location evidence="2">Cytoplasm</location>
    </subcellularLocation>
    <subcellularLocation>
        <location evidence="1">Nucleus</location>
    </subcellularLocation>
</comment>
<evidence type="ECO:0000259" key="13">
    <source>
        <dbReference type="PROSITE" id="PS51192"/>
    </source>
</evidence>
<dbReference type="SMART" id="SM00490">
    <property type="entry name" value="HELICc"/>
    <property type="match status" value="1"/>
</dbReference>
<dbReference type="EMBL" id="WNWW01000192">
    <property type="protein sequence ID" value="KAF3428877.1"/>
    <property type="molecule type" value="Genomic_DNA"/>
</dbReference>
<gene>
    <name evidence="16" type="ORF">E2986_08735</name>
</gene>
<dbReference type="GO" id="GO:0010468">
    <property type="term" value="P:regulation of gene expression"/>
    <property type="evidence" value="ECO:0007669"/>
    <property type="project" value="UniProtKB-ARBA"/>
</dbReference>
<feature type="short sequence motif" description="Q motif" evidence="12">
    <location>
        <begin position="88"/>
        <end position="116"/>
    </location>
</feature>
<evidence type="ECO:0000256" key="2">
    <source>
        <dbReference type="ARBA" id="ARBA00004496"/>
    </source>
</evidence>
<evidence type="ECO:0000256" key="5">
    <source>
        <dbReference type="ARBA" id="ARBA00022741"/>
    </source>
</evidence>
<dbReference type="InterPro" id="IPR014014">
    <property type="entry name" value="RNA_helicase_DEAD_Q_motif"/>
</dbReference>
<dbReference type="GO" id="GO:0005737">
    <property type="term" value="C:cytoplasm"/>
    <property type="evidence" value="ECO:0007669"/>
    <property type="project" value="UniProtKB-SubCell"/>
</dbReference>
<dbReference type="InterPro" id="IPR001650">
    <property type="entry name" value="Helicase_C-like"/>
</dbReference>
<dbReference type="FunFam" id="3.40.50.300:FF:000318">
    <property type="entry name" value="ATP-dependent RNA helicase DDX19B"/>
    <property type="match status" value="1"/>
</dbReference>
<keyword evidence="17" id="KW-1185">Reference proteome</keyword>
<dbReference type="GO" id="GO:0005524">
    <property type="term" value="F:ATP binding"/>
    <property type="evidence" value="ECO:0007669"/>
    <property type="project" value="UniProtKB-KW"/>
</dbReference>
<protein>
    <recommendedName>
        <fullName evidence="3">RNA helicase</fullName>
        <ecNumber evidence="3">3.6.4.13</ecNumber>
    </recommendedName>
</protein>
<dbReference type="SUPFAM" id="SSF52540">
    <property type="entry name" value="P-loop containing nucleoside triphosphate hydrolases"/>
    <property type="match status" value="1"/>
</dbReference>
<proteinExistence type="predicted"/>
<dbReference type="PROSITE" id="PS51194">
    <property type="entry name" value="HELICASE_CTER"/>
    <property type="match status" value="1"/>
</dbReference>
<dbReference type="InterPro" id="IPR027417">
    <property type="entry name" value="P-loop_NTPase"/>
</dbReference>
<evidence type="ECO:0000256" key="10">
    <source>
        <dbReference type="ARBA" id="ARBA00023242"/>
    </source>
</evidence>
<dbReference type="Pfam" id="PF00270">
    <property type="entry name" value="DEAD"/>
    <property type="match status" value="1"/>
</dbReference>
<evidence type="ECO:0000256" key="3">
    <source>
        <dbReference type="ARBA" id="ARBA00012552"/>
    </source>
</evidence>
<dbReference type="GO" id="GO:0003724">
    <property type="term" value="F:RNA helicase activity"/>
    <property type="evidence" value="ECO:0007669"/>
    <property type="project" value="UniProtKB-EC"/>
</dbReference>
<organism evidence="16 17">
    <name type="scientific">Frieseomelitta varia</name>
    <dbReference type="NCBI Taxonomy" id="561572"/>
    <lineage>
        <taxon>Eukaryota</taxon>
        <taxon>Metazoa</taxon>
        <taxon>Ecdysozoa</taxon>
        <taxon>Arthropoda</taxon>
        <taxon>Hexapoda</taxon>
        <taxon>Insecta</taxon>
        <taxon>Pterygota</taxon>
        <taxon>Neoptera</taxon>
        <taxon>Endopterygota</taxon>
        <taxon>Hymenoptera</taxon>
        <taxon>Apocrita</taxon>
        <taxon>Aculeata</taxon>
        <taxon>Apoidea</taxon>
        <taxon>Anthophila</taxon>
        <taxon>Apidae</taxon>
        <taxon>Frieseomelitta</taxon>
    </lineage>
</organism>
<evidence type="ECO:0000256" key="8">
    <source>
        <dbReference type="ARBA" id="ARBA00022840"/>
    </source>
</evidence>
<feature type="domain" description="Helicase ATP-binding" evidence="13">
    <location>
        <begin position="121"/>
        <end position="334"/>
    </location>
</feature>
<dbReference type="PANTHER" id="PTHR47958">
    <property type="entry name" value="ATP-DEPENDENT RNA HELICASE DBP3"/>
    <property type="match status" value="1"/>
</dbReference>
<keyword evidence="8" id="KW-0067">ATP-binding</keyword>
<name>A0A833W9N9_9HYME</name>
<comment type="catalytic activity">
    <reaction evidence="11">
        <text>ATP + H2O = ADP + phosphate + H(+)</text>
        <dbReference type="Rhea" id="RHEA:13065"/>
        <dbReference type="ChEBI" id="CHEBI:15377"/>
        <dbReference type="ChEBI" id="CHEBI:15378"/>
        <dbReference type="ChEBI" id="CHEBI:30616"/>
        <dbReference type="ChEBI" id="CHEBI:43474"/>
        <dbReference type="ChEBI" id="CHEBI:456216"/>
        <dbReference type="EC" id="3.6.4.13"/>
    </reaction>
</comment>
<evidence type="ECO:0000256" key="11">
    <source>
        <dbReference type="ARBA" id="ARBA00047984"/>
    </source>
</evidence>
<dbReference type="SMART" id="SM00487">
    <property type="entry name" value="DEXDc"/>
    <property type="match status" value="1"/>
</dbReference>
<evidence type="ECO:0000256" key="6">
    <source>
        <dbReference type="ARBA" id="ARBA00022801"/>
    </source>
</evidence>
<evidence type="ECO:0000256" key="7">
    <source>
        <dbReference type="ARBA" id="ARBA00022806"/>
    </source>
</evidence>
<evidence type="ECO:0000259" key="14">
    <source>
        <dbReference type="PROSITE" id="PS51194"/>
    </source>
</evidence>
<evidence type="ECO:0000313" key="17">
    <source>
        <dbReference type="Proteomes" id="UP000655588"/>
    </source>
</evidence>
<evidence type="ECO:0000313" key="16">
    <source>
        <dbReference type="EMBL" id="KAF3428877.1"/>
    </source>
</evidence>
<keyword evidence="6" id="KW-0378">Hydrolase</keyword>
<dbReference type="GO" id="GO:0003723">
    <property type="term" value="F:RNA binding"/>
    <property type="evidence" value="ECO:0007669"/>
    <property type="project" value="UniProtKB-KW"/>
</dbReference>
<dbReference type="GO" id="GO:0016787">
    <property type="term" value="F:hydrolase activity"/>
    <property type="evidence" value="ECO:0007669"/>
    <property type="project" value="UniProtKB-KW"/>
</dbReference>
<dbReference type="PROSITE" id="PS51192">
    <property type="entry name" value="HELICASE_ATP_BIND_1"/>
    <property type="match status" value="1"/>
</dbReference>
<dbReference type="CDD" id="cd18787">
    <property type="entry name" value="SF2_C_DEAD"/>
    <property type="match status" value="1"/>
</dbReference>
<dbReference type="Proteomes" id="UP000655588">
    <property type="component" value="Unassembled WGS sequence"/>
</dbReference>
<evidence type="ECO:0000256" key="1">
    <source>
        <dbReference type="ARBA" id="ARBA00004123"/>
    </source>
</evidence>
<evidence type="ECO:0000256" key="4">
    <source>
        <dbReference type="ARBA" id="ARBA00022490"/>
    </source>
</evidence>
<sequence>MSSTEVDWGKYVDEQEKLSAKVSSLNIDKEVKENAANTDSKNDDGVDEQISPAEKSLLQKIIRKGLVETTQDIEIQRKDPSSPLYSVKTFEALHLKPALLKGVYAMGFNAPSKIQETALPTLLADPPQNMIAQSQSGTGKTAAFVLAMLSRVDTTKNYPQVLCLSPTYELAIQTGEVAAKMSAFCNEIKIKYAVRGEEKIYLSFLFCVISVSRGSKITEHIIIGTPGKVLDWAVKFKFFSLSKISVFVLDEADVMIATQGHQDQCILIALPKLHRNIKNEYFKLYTCLYLYLNLLKHTTYRQLPRTCQMMFFSATYEPEVMKFAEIIVNNPLIIRLLKEEESLDNIKQYYVKCKDLDEKYAAITNIYGVITIGQAIIFCHTRKTANWLAERMTKDGHAVAVLSGELTVEQRISVLDRFRAGLEKVLITTNVLARGIDVEQVTIVVNFDLPMDQNRQADCETYLHRIGRAGRFGKSGIAINLVDSSHAMQLCKDIEKHFGKKIQYLDAEDADEIEKIGV</sequence>
<keyword evidence="4" id="KW-0963">Cytoplasm</keyword>
<keyword evidence="10" id="KW-0539">Nucleus</keyword>
<evidence type="ECO:0000259" key="15">
    <source>
        <dbReference type="PROSITE" id="PS51195"/>
    </source>
</evidence>
<dbReference type="AlphaFoldDB" id="A0A833W9N9"/>
<dbReference type="PROSITE" id="PS51195">
    <property type="entry name" value="Q_MOTIF"/>
    <property type="match status" value="1"/>
</dbReference>
<feature type="domain" description="Helicase C-terminal" evidence="14">
    <location>
        <begin position="345"/>
        <end position="513"/>
    </location>
</feature>
<keyword evidence="5" id="KW-0547">Nucleotide-binding</keyword>
<feature type="domain" description="DEAD-box RNA helicase Q" evidence="15">
    <location>
        <begin position="88"/>
        <end position="116"/>
    </location>
</feature>
<dbReference type="Gene3D" id="3.40.50.300">
    <property type="entry name" value="P-loop containing nucleotide triphosphate hydrolases"/>
    <property type="match status" value="2"/>
</dbReference>
<dbReference type="GO" id="GO:0005634">
    <property type="term" value="C:nucleus"/>
    <property type="evidence" value="ECO:0007669"/>
    <property type="project" value="UniProtKB-SubCell"/>
</dbReference>
<evidence type="ECO:0000256" key="9">
    <source>
        <dbReference type="ARBA" id="ARBA00022884"/>
    </source>
</evidence>
<keyword evidence="7" id="KW-0347">Helicase</keyword>
<evidence type="ECO:0000256" key="12">
    <source>
        <dbReference type="PROSITE-ProRule" id="PRU00552"/>
    </source>
</evidence>
<accession>A0A833W9N9</accession>
<reference evidence="16" key="1">
    <citation type="submission" date="2019-11" db="EMBL/GenBank/DDBJ databases">
        <title>The nuclear and mitochondrial genomes of Frieseomelitta varia - a highly eusocial stingless bee (Meliponini) with a permanently sterile worker caste.</title>
        <authorList>
            <person name="Freitas F.C.P."/>
            <person name="Lourenco A.P."/>
            <person name="Nunes F.M.F."/>
            <person name="Paschoal A.R."/>
            <person name="Abreu F.C.P."/>
            <person name="Barbin F.O."/>
            <person name="Bataglia L."/>
            <person name="Cardoso-Junior C.A.M."/>
            <person name="Cervoni M.S."/>
            <person name="Silva S.R."/>
            <person name="Dalarmi F."/>
            <person name="Del Lama M.A."/>
            <person name="Depintor T.S."/>
            <person name="Ferreira K.M."/>
            <person name="Goria P.S."/>
            <person name="Jaskot M.C."/>
            <person name="Lago D.C."/>
            <person name="Luna-Lucena D."/>
            <person name="Moda L.M."/>
            <person name="Nascimento L."/>
            <person name="Pedrino M."/>
            <person name="Rabico F.O."/>
            <person name="Sanches F.C."/>
            <person name="Santos D.E."/>
            <person name="Santos C.G."/>
            <person name="Vieira J."/>
            <person name="Lopes T.F."/>
            <person name="Barchuk A.R."/>
            <person name="Hartfelder K."/>
            <person name="Simoes Z.L.P."/>
            <person name="Bitondi M.M.G."/>
            <person name="Pinheiro D.G."/>
        </authorList>
    </citation>
    <scope>NUCLEOTIDE SEQUENCE</scope>
    <source>
        <strain evidence="16">USP_RPSP 00005682</strain>
        <tissue evidence="16">Whole individual</tissue>
    </source>
</reference>
<dbReference type="Pfam" id="PF00271">
    <property type="entry name" value="Helicase_C"/>
    <property type="match status" value="1"/>
</dbReference>